<dbReference type="AlphaFoldDB" id="A0A8H9LYN0"/>
<proteinExistence type="predicted"/>
<evidence type="ECO:0000313" key="1">
    <source>
        <dbReference type="EMBL" id="GGZ82996.1"/>
    </source>
</evidence>
<dbReference type="Proteomes" id="UP000622604">
    <property type="component" value="Unassembled WGS sequence"/>
</dbReference>
<gene>
    <name evidence="1" type="ORF">GCM10011274_45740</name>
</gene>
<sequence length="283" mass="33150">MPDKQLAERQWQLLNNTFELDSVSMVVPRNEDLNPHARLSHVLAEMSLRPGGIGYFQAKYPLDKATTAMLAPSETVKYKAQKIHRCLKENCDNKLFRFGSYQFMHELHQDGGIFFQSASNYKHSDNLSVKDDELQLQFIHYLSEKEQAEISGAKCFKYTVSSPDFLTLCFTDAINYRMIADWNAEAVVIIHEPDEFYNRLRVCTKQFQSNHTLLKRGSVRYIDPYFDGKTLIESEHLPFCKDYKFQYQQEYRFVICNEKQFSEQERKIYIGSLTDIATLVDLR</sequence>
<reference evidence="1" key="2">
    <citation type="submission" date="2020-09" db="EMBL/GenBank/DDBJ databases">
        <authorList>
            <person name="Sun Q."/>
            <person name="Kim S."/>
        </authorList>
    </citation>
    <scope>NUCLEOTIDE SEQUENCE</scope>
    <source>
        <strain evidence="1">KCTC 32337</strain>
    </source>
</reference>
<organism evidence="1 2">
    <name type="scientific">Paraglaciecola chathamensis</name>
    <dbReference type="NCBI Taxonomy" id="368405"/>
    <lineage>
        <taxon>Bacteria</taxon>
        <taxon>Pseudomonadati</taxon>
        <taxon>Pseudomonadota</taxon>
        <taxon>Gammaproteobacteria</taxon>
        <taxon>Alteromonadales</taxon>
        <taxon>Alteromonadaceae</taxon>
        <taxon>Paraglaciecola</taxon>
    </lineage>
</organism>
<protein>
    <submittedName>
        <fullName evidence="1">Uncharacterized protein</fullName>
    </submittedName>
</protein>
<evidence type="ECO:0000313" key="2">
    <source>
        <dbReference type="Proteomes" id="UP000622604"/>
    </source>
</evidence>
<reference evidence="1" key="1">
    <citation type="journal article" date="2014" name="Int. J. Syst. Evol. Microbiol.">
        <title>Complete genome sequence of Corynebacterium casei LMG S-19264T (=DSM 44701T), isolated from a smear-ripened cheese.</title>
        <authorList>
            <consortium name="US DOE Joint Genome Institute (JGI-PGF)"/>
            <person name="Walter F."/>
            <person name="Albersmeier A."/>
            <person name="Kalinowski J."/>
            <person name="Ruckert C."/>
        </authorList>
    </citation>
    <scope>NUCLEOTIDE SEQUENCE</scope>
    <source>
        <strain evidence="1">KCTC 32337</strain>
    </source>
</reference>
<name>A0A8H9LYN0_9ALTE</name>
<comment type="caution">
    <text evidence="1">The sequence shown here is derived from an EMBL/GenBank/DDBJ whole genome shotgun (WGS) entry which is preliminary data.</text>
</comment>
<dbReference type="EMBL" id="BMZC01000023">
    <property type="protein sequence ID" value="GGZ82996.1"/>
    <property type="molecule type" value="Genomic_DNA"/>
</dbReference>
<accession>A0A8H9LYN0</accession>